<gene>
    <name evidence="1" type="ORF">DLJ82_7444</name>
</gene>
<dbReference type="InterPro" id="IPR009078">
    <property type="entry name" value="Ferritin-like_SF"/>
</dbReference>
<evidence type="ECO:0000313" key="1">
    <source>
        <dbReference type="EMBL" id="AXA43689.1"/>
    </source>
</evidence>
<evidence type="ECO:0000313" key="2">
    <source>
        <dbReference type="Proteomes" id="UP000251166"/>
    </source>
</evidence>
<sequence length="290" mass="32714">MNKNDLVNLRTEKNRVASIAQVAVSQYGGGDRYNAYLSAFAEALEYEPPPFDTENYSLMYHSSALDPRWLATSILTNAEMEGDGARRLWSLASFTADAEERALLKRHAVDESKHSLLYLVLLDLAFPNAITPEFRRELKQLSPGFGMHKELYPIEGSPYARAPTIDDYLQMNIAEIRTTVHHLMQRHVIRAHCPEENLPQVMQVMESLLDDELAHVGYTAMLIDRNAKRIAGDRVSSLLRKRLRDFNAITTEELGQSAFGCSAGCCEKRDWCRAGPSASPYTYRDAPTLD</sequence>
<dbReference type="AlphaFoldDB" id="A0A2Z4YRJ9"/>
<geneLocation type="plasmid" evidence="1 2">
    <name>unnamed2</name>
</geneLocation>
<dbReference type="RefSeq" id="WP_063473635.1">
    <property type="nucleotide sequence ID" value="NZ_CP030762.1"/>
</dbReference>
<keyword evidence="1" id="KW-0614">Plasmid</keyword>
<dbReference type="SUPFAM" id="SSF47240">
    <property type="entry name" value="Ferritin-like"/>
    <property type="match status" value="1"/>
</dbReference>
<name>A0A2Z4YRJ9_RHILE</name>
<reference evidence="1 2" key="1">
    <citation type="submission" date="2018-07" db="EMBL/GenBank/DDBJ databases">
        <title>Rhizobium leguminosarum strain:ATCC 14479 Genome sequencing and assembly.</title>
        <authorList>
            <person name="Chakraborty R."/>
        </authorList>
    </citation>
    <scope>NUCLEOTIDE SEQUENCE [LARGE SCALE GENOMIC DNA]</scope>
    <source>
        <strain evidence="1 2">ATCC 14479</strain>
        <plasmid evidence="2">Plasmid unnamed2</plasmid>
    </source>
</reference>
<organism evidence="1 2">
    <name type="scientific">Rhizobium leguminosarum</name>
    <dbReference type="NCBI Taxonomy" id="384"/>
    <lineage>
        <taxon>Bacteria</taxon>
        <taxon>Pseudomonadati</taxon>
        <taxon>Pseudomonadota</taxon>
        <taxon>Alphaproteobacteria</taxon>
        <taxon>Hyphomicrobiales</taxon>
        <taxon>Rhizobiaceae</taxon>
        <taxon>Rhizobium/Agrobacterium group</taxon>
        <taxon>Rhizobium</taxon>
    </lineage>
</organism>
<evidence type="ECO:0008006" key="3">
    <source>
        <dbReference type="Google" id="ProtNLM"/>
    </source>
</evidence>
<proteinExistence type="predicted"/>
<dbReference type="EMBL" id="CP030762">
    <property type="protein sequence ID" value="AXA43689.1"/>
    <property type="molecule type" value="Genomic_DNA"/>
</dbReference>
<dbReference type="Proteomes" id="UP000251166">
    <property type="component" value="Plasmid unnamed2"/>
</dbReference>
<accession>A0A2Z4YRJ9</accession>
<protein>
    <recommendedName>
        <fullName evidence="3">Ferritin-like domain-containing protein</fullName>
    </recommendedName>
</protein>